<dbReference type="InterPro" id="IPR052943">
    <property type="entry name" value="TMTC_O-mannosyl-trnsfr"/>
</dbReference>
<dbReference type="PANTHER" id="PTHR44809">
    <property type="match status" value="1"/>
</dbReference>
<protein>
    <submittedName>
        <fullName evidence="3">Tetratricopeptide repeat protein</fullName>
    </submittedName>
</protein>
<feature type="repeat" description="TPR" evidence="1">
    <location>
        <begin position="99"/>
        <end position="132"/>
    </location>
</feature>
<dbReference type="SUPFAM" id="SSF48452">
    <property type="entry name" value="TPR-like"/>
    <property type="match status" value="1"/>
</dbReference>
<dbReference type="Gene3D" id="3.40.50.150">
    <property type="entry name" value="Vaccinia Virus protein VP39"/>
    <property type="match status" value="1"/>
</dbReference>
<accession>A0ABU8WP76</accession>
<dbReference type="Gene3D" id="1.25.40.10">
    <property type="entry name" value="Tetratricopeptide repeat domain"/>
    <property type="match status" value="2"/>
</dbReference>
<dbReference type="Pfam" id="PF13432">
    <property type="entry name" value="TPR_16"/>
    <property type="match status" value="2"/>
</dbReference>
<dbReference type="InterPro" id="IPR011990">
    <property type="entry name" value="TPR-like_helical_dom_sf"/>
</dbReference>
<dbReference type="Pfam" id="PF13489">
    <property type="entry name" value="Methyltransf_23"/>
    <property type="match status" value="1"/>
</dbReference>
<feature type="repeat" description="TPR" evidence="1">
    <location>
        <begin position="167"/>
        <end position="200"/>
    </location>
</feature>
<feature type="compositionally biased region" description="Basic residues" evidence="2">
    <location>
        <begin position="1"/>
        <end position="10"/>
    </location>
</feature>
<dbReference type="SUPFAM" id="SSF53335">
    <property type="entry name" value="S-adenosyl-L-methionine-dependent methyltransferases"/>
    <property type="match status" value="1"/>
</dbReference>
<comment type="caution">
    <text evidence="3">The sequence shown here is derived from an EMBL/GenBank/DDBJ whole genome shotgun (WGS) entry which is preliminary data.</text>
</comment>
<dbReference type="RefSeq" id="WP_340344444.1">
    <property type="nucleotide sequence ID" value="NZ_JBBKZT010000010.1"/>
</dbReference>
<sequence>MKTRNKHIGRRPVTQAQQLPPGFTPAKQVSLDDALKLAIAMHRAHGLDDAEKVYARILAVAPDHADTLHFMGVLQHQRGRSEQALALIRRSLALNGSLPDWHNNLGNVLLETGHLDEAAAAYEEAVRLGPDRADIYNNLGVLRREQGRPEASEAAYRRAIELDPKYIDAHTNLGVLLQNLLRSQEALDALSKALELKPRYGRTRQALGMAYYMLGRFDDAAQVYRDWLQEEPDNEEARHHLAACSGLAVPERATDAYVEHVFDGFADTFDAKLAKLSYRAPQLIAQALPSLLGEPNGTLDVLDAGCGTGLCGPLIAAYARRMVGVDLSARMLARAEPRQVYDALHKAELTAFIEGEDAESLDLIVSADTLCYFGDLGAVTRAAARALRSGGWLVFTVESIPDDGAEAPDFRLNPHGRYAHRAGYLHEVLGAAGLTATDVQPAHLRLEADKPVEGFVVSARKALQPSQPEQHKHTSCETAPARSS</sequence>
<keyword evidence="4" id="KW-1185">Reference proteome</keyword>
<dbReference type="PROSITE" id="PS50005">
    <property type="entry name" value="TPR"/>
    <property type="match status" value="4"/>
</dbReference>
<dbReference type="PANTHER" id="PTHR44809:SF1">
    <property type="entry name" value="PROTEIN O-MANNOSYL-TRANSFERASE TMTC1"/>
    <property type="match status" value="1"/>
</dbReference>
<dbReference type="Proteomes" id="UP001385892">
    <property type="component" value="Unassembled WGS sequence"/>
</dbReference>
<keyword evidence="1" id="KW-0802">TPR repeat</keyword>
<reference evidence="3 4" key="1">
    <citation type="submission" date="2024-03" db="EMBL/GenBank/DDBJ databases">
        <title>Novel species of the genus Variovorax.</title>
        <authorList>
            <person name="Liu Q."/>
            <person name="Xin Y.-H."/>
        </authorList>
    </citation>
    <scope>NUCLEOTIDE SEQUENCE [LARGE SCALE GENOMIC DNA]</scope>
    <source>
        <strain evidence="3 4">KACC 18900</strain>
    </source>
</reference>
<dbReference type="InterPro" id="IPR019734">
    <property type="entry name" value="TPR_rpt"/>
</dbReference>
<feature type="region of interest" description="Disordered" evidence="2">
    <location>
        <begin position="1"/>
        <end position="25"/>
    </location>
</feature>
<evidence type="ECO:0000256" key="2">
    <source>
        <dbReference type="SAM" id="MobiDB-lite"/>
    </source>
</evidence>
<dbReference type="SMART" id="SM00028">
    <property type="entry name" value="TPR"/>
    <property type="match status" value="5"/>
</dbReference>
<proteinExistence type="predicted"/>
<feature type="repeat" description="TPR" evidence="1">
    <location>
        <begin position="133"/>
        <end position="166"/>
    </location>
</feature>
<evidence type="ECO:0000313" key="4">
    <source>
        <dbReference type="Proteomes" id="UP001385892"/>
    </source>
</evidence>
<name>A0ABU8WP76_9BURK</name>
<evidence type="ECO:0000313" key="3">
    <source>
        <dbReference type="EMBL" id="MEJ8849315.1"/>
    </source>
</evidence>
<feature type="repeat" description="TPR" evidence="1">
    <location>
        <begin position="201"/>
        <end position="234"/>
    </location>
</feature>
<dbReference type="InterPro" id="IPR029063">
    <property type="entry name" value="SAM-dependent_MTases_sf"/>
</dbReference>
<evidence type="ECO:0000256" key="1">
    <source>
        <dbReference type="PROSITE-ProRule" id="PRU00339"/>
    </source>
</evidence>
<feature type="region of interest" description="Disordered" evidence="2">
    <location>
        <begin position="462"/>
        <end position="484"/>
    </location>
</feature>
<gene>
    <name evidence="3" type="ORF">WKW82_21865</name>
</gene>
<organism evidence="3 4">
    <name type="scientific">Variovorax rhizosphaerae</name>
    <dbReference type="NCBI Taxonomy" id="1836200"/>
    <lineage>
        <taxon>Bacteria</taxon>
        <taxon>Pseudomonadati</taxon>
        <taxon>Pseudomonadota</taxon>
        <taxon>Betaproteobacteria</taxon>
        <taxon>Burkholderiales</taxon>
        <taxon>Comamonadaceae</taxon>
        <taxon>Variovorax</taxon>
    </lineage>
</organism>
<dbReference type="EMBL" id="JBBKZT010000010">
    <property type="protein sequence ID" value="MEJ8849315.1"/>
    <property type="molecule type" value="Genomic_DNA"/>
</dbReference>
<dbReference type="CDD" id="cd02440">
    <property type="entry name" value="AdoMet_MTases"/>
    <property type="match status" value="1"/>
</dbReference>
<dbReference type="Pfam" id="PF14559">
    <property type="entry name" value="TPR_19"/>
    <property type="match status" value="1"/>
</dbReference>